<dbReference type="Pfam" id="PF01145">
    <property type="entry name" value="Band_7"/>
    <property type="match status" value="1"/>
</dbReference>
<evidence type="ECO:0000256" key="1">
    <source>
        <dbReference type="ARBA" id="ARBA00004167"/>
    </source>
</evidence>
<dbReference type="Proteomes" id="UP000051254">
    <property type="component" value="Unassembled WGS sequence"/>
</dbReference>
<protein>
    <submittedName>
        <fullName evidence="4">SPFH domain-containing protein</fullName>
    </submittedName>
</protein>
<reference evidence="4 6" key="2">
    <citation type="submission" date="2020-08" db="EMBL/GenBank/DDBJ databases">
        <title>Stenotrophomonas sp. W1S232.</title>
        <authorList>
            <person name="Deng Y."/>
        </authorList>
    </citation>
    <scope>NUCLEOTIDE SEQUENCE [LARGE SCALE GENOMIC DNA]</scope>
    <source>
        <strain evidence="4 6">W1S232</strain>
    </source>
</reference>
<sequence>MQAVAMVTVLGGCTVVSPDVGQEAVLVDRPWIFGKGGVRLDDVRKTGRSYTWLSTEKIYVDTTPQTIKVAFNDYSSSDNILLDFETAIQYRITNSPRLLSTKGVNWFENNIRSQYSAIVRDQVKRHDMTSMMSRPETAAAIDAAVTEAIRAEVKEQAIDVEIINITLGRAQPNPNVLEQMNLTAAQQQRVKTLKEATLAEEQRKLEQEAVAAADNAYRNQMGLSPQQYLARQVAEINAQACAQAKACYIVPSGTAIVAQP</sequence>
<reference evidence="3 5" key="1">
    <citation type="submission" date="2015-05" db="EMBL/GenBank/DDBJ databases">
        <title>Genome sequencing and analysis of members of genus Stenotrophomonas.</title>
        <authorList>
            <person name="Patil P.P."/>
            <person name="Midha S."/>
            <person name="Patil P.B."/>
        </authorList>
    </citation>
    <scope>NUCLEOTIDE SEQUENCE [LARGE SCALE GENOMIC DNA]</scope>
    <source>
        <strain evidence="3 5">DSM 17805</strain>
    </source>
</reference>
<dbReference type="Proteomes" id="UP000550609">
    <property type="component" value="Unassembled WGS sequence"/>
</dbReference>
<dbReference type="OrthoDB" id="9150901at2"/>
<evidence type="ECO:0000313" key="4">
    <source>
        <dbReference type="EMBL" id="MBB1116951.1"/>
    </source>
</evidence>
<evidence type="ECO:0000313" key="6">
    <source>
        <dbReference type="Proteomes" id="UP000550609"/>
    </source>
</evidence>
<dbReference type="InterPro" id="IPR036013">
    <property type="entry name" value="Band_7/SPFH_dom_sf"/>
</dbReference>
<gene>
    <name evidence="3" type="ORF">ABB25_03115</name>
    <name evidence="4" type="ORF">H4O09_07810</name>
</gene>
<comment type="caution">
    <text evidence="3">The sequence shown here is derived from an EMBL/GenBank/DDBJ whole genome shotgun (WGS) entry which is preliminary data.</text>
</comment>
<keyword evidence="5" id="KW-1185">Reference proteome</keyword>
<dbReference type="EMBL" id="LDJH01000006">
    <property type="protein sequence ID" value="KRG59563.1"/>
    <property type="molecule type" value="Genomic_DNA"/>
</dbReference>
<dbReference type="AlphaFoldDB" id="A0A0R0BR91"/>
<evidence type="ECO:0000259" key="2">
    <source>
        <dbReference type="Pfam" id="PF01145"/>
    </source>
</evidence>
<feature type="domain" description="Band 7" evidence="2">
    <location>
        <begin position="31"/>
        <end position="199"/>
    </location>
</feature>
<dbReference type="PATRIC" id="fig|266128.3.peg.2286"/>
<proteinExistence type="predicted"/>
<dbReference type="GO" id="GO:0016020">
    <property type="term" value="C:membrane"/>
    <property type="evidence" value="ECO:0007669"/>
    <property type="project" value="UniProtKB-SubCell"/>
</dbReference>
<dbReference type="EMBL" id="JACIUV010000003">
    <property type="protein sequence ID" value="MBB1116951.1"/>
    <property type="molecule type" value="Genomic_DNA"/>
</dbReference>
<evidence type="ECO:0000313" key="3">
    <source>
        <dbReference type="EMBL" id="KRG59563.1"/>
    </source>
</evidence>
<evidence type="ECO:0000313" key="5">
    <source>
        <dbReference type="Proteomes" id="UP000051254"/>
    </source>
</evidence>
<accession>A0A7W3V049</accession>
<dbReference type="RefSeq" id="WP_057663573.1">
    <property type="nucleotide sequence ID" value="NZ_JACIUV010000003.1"/>
</dbReference>
<organism evidence="3 5">
    <name type="scientific">Stenotrophomonas koreensis</name>
    <dbReference type="NCBI Taxonomy" id="266128"/>
    <lineage>
        <taxon>Bacteria</taxon>
        <taxon>Pseudomonadati</taxon>
        <taxon>Pseudomonadota</taxon>
        <taxon>Gammaproteobacteria</taxon>
        <taxon>Lysobacterales</taxon>
        <taxon>Lysobacteraceae</taxon>
        <taxon>Stenotrophomonas</taxon>
    </lineage>
</organism>
<dbReference type="SUPFAM" id="SSF117892">
    <property type="entry name" value="Band 7/SPFH domain"/>
    <property type="match status" value="1"/>
</dbReference>
<comment type="subcellular location">
    <subcellularLocation>
        <location evidence="1">Membrane</location>
        <topology evidence="1">Single-pass membrane protein</topology>
    </subcellularLocation>
</comment>
<dbReference type="InterPro" id="IPR001107">
    <property type="entry name" value="Band_7"/>
</dbReference>
<dbReference type="Gene3D" id="3.30.479.30">
    <property type="entry name" value="Band 7 domain"/>
    <property type="match status" value="1"/>
</dbReference>
<dbReference type="STRING" id="266128.ABB25_03115"/>
<name>A0A0R0BR91_9GAMM</name>
<accession>A0A0R0BR91</accession>